<evidence type="ECO:0000313" key="1">
    <source>
        <dbReference type="EMBL" id="SPK71613.1"/>
    </source>
</evidence>
<proteinExistence type="predicted"/>
<accession>A0A375GXM5</accession>
<dbReference type="EMBL" id="LT991976">
    <property type="protein sequence ID" value="SPK71613.1"/>
    <property type="molecule type" value="Genomic_DNA"/>
</dbReference>
<organism evidence="1 2">
    <name type="scientific">Cupriavidus taiwanensis</name>
    <dbReference type="NCBI Taxonomy" id="164546"/>
    <lineage>
        <taxon>Bacteria</taxon>
        <taxon>Pseudomonadati</taxon>
        <taxon>Pseudomonadota</taxon>
        <taxon>Betaproteobacteria</taxon>
        <taxon>Burkholderiales</taxon>
        <taxon>Burkholderiaceae</taxon>
        <taxon>Cupriavidus</taxon>
    </lineage>
</organism>
<sequence>MTGTGHGCGVYRRTLRGPQRNAARDGCAECFEARGKRGLAGNAGHLWSRRQESNLYLALRRRSFYPLNYGEGQDCQDGKPLAR</sequence>
<dbReference type="AlphaFoldDB" id="A0A375GXM5"/>
<name>A0A375GXM5_9BURK</name>
<reference evidence="1 2" key="1">
    <citation type="submission" date="2018-01" db="EMBL/GenBank/DDBJ databases">
        <authorList>
            <person name="Gaut B.S."/>
            <person name="Morton B.R."/>
            <person name="Clegg M.T."/>
            <person name="Duvall M.R."/>
        </authorList>
    </citation>
    <scope>NUCLEOTIDE SEQUENCE [LARGE SCALE GENOMIC DNA]</scope>
    <source>
        <strain evidence="1">Cupriavidus taiwanensis LMG 19425</strain>
    </source>
</reference>
<gene>
    <name evidence="1" type="ORF">CT19425_40053</name>
</gene>
<evidence type="ECO:0000313" key="2">
    <source>
        <dbReference type="Proteomes" id="UP000255505"/>
    </source>
</evidence>
<dbReference type="Proteomes" id="UP000255505">
    <property type="component" value="Chromosome I"/>
</dbReference>
<protein>
    <submittedName>
        <fullName evidence="1">Uncharacterized protein</fullName>
    </submittedName>
</protein>